<protein>
    <submittedName>
        <fullName evidence="1">Uncharacterized protein</fullName>
    </submittedName>
</protein>
<gene>
    <name evidence="1" type="ORF">KME60_11075</name>
</gene>
<name>A0A951UT39_9CYAN</name>
<dbReference type="EMBL" id="JAHHGZ010000010">
    <property type="protein sequence ID" value="MBW4667946.1"/>
    <property type="molecule type" value="Genomic_DNA"/>
</dbReference>
<dbReference type="AlphaFoldDB" id="A0A951UT39"/>
<sequence length="79" mass="9192">MSVIEKIKGAARWLMSEIVQEIIDTEIEGLTKVLSIDRAKEFYLDIGFQENPDYPRELILTKEAALAFLEDQLHRRGER</sequence>
<reference evidence="1" key="2">
    <citation type="journal article" date="2022" name="Microbiol. Resour. Announc.">
        <title>Metagenome Sequencing to Explore Phylogenomics of Terrestrial Cyanobacteria.</title>
        <authorList>
            <person name="Ward R.D."/>
            <person name="Stajich J.E."/>
            <person name="Johansen J.R."/>
            <person name="Huntemann M."/>
            <person name="Clum A."/>
            <person name="Foster B."/>
            <person name="Foster B."/>
            <person name="Roux S."/>
            <person name="Palaniappan K."/>
            <person name="Varghese N."/>
            <person name="Mukherjee S."/>
            <person name="Reddy T.B.K."/>
            <person name="Daum C."/>
            <person name="Copeland A."/>
            <person name="Chen I.A."/>
            <person name="Ivanova N.N."/>
            <person name="Kyrpides N.C."/>
            <person name="Shapiro N."/>
            <person name="Eloe-Fadrosh E.A."/>
            <person name="Pietrasiak N."/>
        </authorList>
    </citation>
    <scope>NUCLEOTIDE SEQUENCE</scope>
    <source>
        <strain evidence="1">GSE-NOS-MK-12-04C</strain>
    </source>
</reference>
<reference evidence="1" key="1">
    <citation type="submission" date="2021-05" db="EMBL/GenBank/DDBJ databases">
        <authorList>
            <person name="Pietrasiak N."/>
            <person name="Ward R."/>
            <person name="Stajich J.E."/>
            <person name="Kurbessoian T."/>
        </authorList>
    </citation>
    <scope>NUCLEOTIDE SEQUENCE</scope>
    <source>
        <strain evidence="1">GSE-NOS-MK-12-04C</strain>
    </source>
</reference>
<proteinExistence type="predicted"/>
<evidence type="ECO:0000313" key="1">
    <source>
        <dbReference type="EMBL" id="MBW4667946.1"/>
    </source>
</evidence>
<evidence type="ECO:0000313" key="2">
    <source>
        <dbReference type="Proteomes" id="UP000729701"/>
    </source>
</evidence>
<organism evidence="1 2">
    <name type="scientific">Cyanomargarita calcarea GSE-NOS-MK-12-04C</name>
    <dbReference type="NCBI Taxonomy" id="2839659"/>
    <lineage>
        <taxon>Bacteria</taxon>
        <taxon>Bacillati</taxon>
        <taxon>Cyanobacteriota</taxon>
        <taxon>Cyanophyceae</taxon>
        <taxon>Nostocales</taxon>
        <taxon>Cyanomargaritaceae</taxon>
        <taxon>Cyanomargarita</taxon>
    </lineage>
</organism>
<accession>A0A951UT39</accession>
<dbReference type="Proteomes" id="UP000729701">
    <property type="component" value="Unassembled WGS sequence"/>
</dbReference>
<comment type="caution">
    <text evidence="1">The sequence shown here is derived from an EMBL/GenBank/DDBJ whole genome shotgun (WGS) entry which is preliminary data.</text>
</comment>